<gene>
    <name evidence="6" type="ORF">FKR81_17425</name>
</gene>
<proteinExistence type="predicted"/>
<feature type="domain" description="CheB-type methylesterase" evidence="5">
    <location>
        <begin position="3"/>
        <end position="191"/>
    </location>
</feature>
<sequence length="266" mass="28229">MAPARRDLVVVGASAGGVEALTKFVASLPANLPAAVAVVLHMPSRGPSALHFILSRSGPLRCVPVSDGQPVRPGRVYVAPPDRHLVVSGEQLRLSDEPPALGHRPSVDVLFSSAARTRGARTIGVVLSGALADGTAGMVAIKSRGGVALVQDPVEARCSGMPLSVIRHVRVDHVLPVGEIGHQLAHLVGQQVDADGPVRDELSMERALWTALHTLDEKAELSRRMRASPLARAHSYLAERYARAHQEAAEAADVLRAHLTRRGLEQ</sequence>
<keyword evidence="4" id="KW-0145">Chemotaxis</keyword>
<dbReference type="Pfam" id="PF01339">
    <property type="entry name" value="CheB_methylest"/>
    <property type="match status" value="1"/>
</dbReference>
<feature type="active site" evidence="4">
    <location>
        <position position="41"/>
    </location>
</feature>
<evidence type="ECO:0000259" key="5">
    <source>
        <dbReference type="PROSITE" id="PS50122"/>
    </source>
</evidence>
<dbReference type="EC" id="3.1.1.61" evidence="2"/>
<dbReference type="CDD" id="cd16433">
    <property type="entry name" value="CheB"/>
    <property type="match status" value="1"/>
</dbReference>
<feature type="active site" evidence="4">
    <location>
        <position position="14"/>
    </location>
</feature>
<dbReference type="SUPFAM" id="SSF52738">
    <property type="entry name" value="Methylesterase CheB, C-terminal domain"/>
    <property type="match status" value="1"/>
</dbReference>
<protein>
    <recommendedName>
        <fullName evidence="2">protein-glutamate methylesterase</fullName>
        <ecNumber evidence="2">3.1.1.61</ecNumber>
    </recommendedName>
</protein>
<evidence type="ECO:0000256" key="1">
    <source>
        <dbReference type="ARBA" id="ARBA00022801"/>
    </source>
</evidence>
<evidence type="ECO:0000256" key="3">
    <source>
        <dbReference type="ARBA" id="ARBA00048267"/>
    </source>
</evidence>
<keyword evidence="1 4" id="KW-0378">Hydrolase</keyword>
<dbReference type="PANTHER" id="PTHR42872">
    <property type="entry name" value="PROTEIN-GLUTAMATE METHYLESTERASE/PROTEIN-GLUTAMINE GLUTAMINASE"/>
    <property type="match status" value="1"/>
</dbReference>
<comment type="caution">
    <text evidence="6">The sequence shown here is derived from an EMBL/GenBank/DDBJ whole genome shotgun (WGS) entry which is preliminary data.</text>
</comment>
<evidence type="ECO:0000313" key="6">
    <source>
        <dbReference type="EMBL" id="TWP50868.1"/>
    </source>
</evidence>
<dbReference type="AlphaFoldDB" id="A0A563ETK8"/>
<dbReference type="InterPro" id="IPR035909">
    <property type="entry name" value="CheB_C"/>
</dbReference>
<dbReference type="GO" id="GO:0008984">
    <property type="term" value="F:protein-glutamate methylesterase activity"/>
    <property type="evidence" value="ECO:0007669"/>
    <property type="project" value="UniProtKB-EC"/>
</dbReference>
<feature type="active site" evidence="4">
    <location>
        <position position="133"/>
    </location>
</feature>
<evidence type="ECO:0000256" key="4">
    <source>
        <dbReference type="PROSITE-ProRule" id="PRU00050"/>
    </source>
</evidence>
<dbReference type="GO" id="GO:0005737">
    <property type="term" value="C:cytoplasm"/>
    <property type="evidence" value="ECO:0007669"/>
    <property type="project" value="InterPro"/>
</dbReference>
<dbReference type="Gene3D" id="3.40.50.180">
    <property type="entry name" value="Methylesterase CheB, C-terminal domain"/>
    <property type="match status" value="1"/>
</dbReference>
<dbReference type="EMBL" id="VOBR01000010">
    <property type="protein sequence ID" value="TWP50868.1"/>
    <property type="molecule type" value="Genomic_DNA"/>
</dbReference>
<dbReference type="InterPro" id="IPR000673">
    <property type="entry name" value="Sig_transdc_resp-reg_Me-estase"/>
</dbReference>
<dbReference type="PROSITE" id="PS50122">
    <property type="entry name" value="CHEB"/>
    <property type="match status" value="1"/>
</dbReference>
<evidence type="ECO:0000256" key="2">
    <source>
        <dbReference type="ARBA" id="ARBA00039140"/>
    </source>
</evidence>
<evidence type="ECO:0000313" key="7">
    <source>
        <dbReference type="Proteomes" id="UP000316639"/>
    </source>
</evidence>
<name>A0A563ETK8_9PSEU</name>
<dbReference type="GO" id="GO:0000156">
    <property type="term" value="F:phosphorelay response regulator activity"/>
    <property type="evidence" value="ECO:0007669"/>
    <property type="project" value="InterPro"/>
</dbReference>
<organism evidence="6 7">
    <name type="scientific">Lentzea tibetensis</name>
    <dbReference type="NCBI Taxonomy" id="2591470"/>
    <lineage>
        <taxon>Bacteria</taxon>
        <taxon>Bacillati</taxon>
        <taxon>Actinomycetota</taxon>
        <taxon>Actinomycetes</taxon>
        <taxon>Pseudonocardiales</taxon>
        <taxon>Pseudonocardiaceae</taxon>
        <taxon>Lentzea</taxon>
    </lineage>
</organism>
<keyword evidence="7" id="KW-1185">Reference proteome</keyword>
<comment type="catalytic activity">
    <reaction evidence="3">
        <text>[protein]-L-glutamate 5-O-methyl ester + H2O = L-glutamyl-[protein] + methanol + H(+)</text>
        <dbReference type="Rhea" id="RHEA:23236"/>
        <dbReference type="Rhea" id="RHEA-COMP:10208"/>
        <dbReference type="Rhea" id="RHEA-COMP:10311"/>
        <dbReference type="ChEBI" id="CHEBI:15377"/>
        <dbReference type="ChEBI" id="CHEBI:15378"/>
        <dbReference type="ChEBI" id="CHEBI:17790"/>
        <dbReference type="ChEBI" id="CHEBI:29973"/>
        <dbReference type="ChEBI" id="CHEBI:82795"/>
        <dbReference type="EC" id="3.1.1.61"/>
    </reaction>
</comment>
<dbReference type="OrthoDB" id="9791760at2"/>
<dbReference type="PANTHER" id="PTHR42872:SF6">
    <property type="entry name" value="PROTEIN-GLUTAMATE METHYLESTERASE_PROTEIN-GLUTAMINE GLUTAMINASE"/>
    <property type="match status" value="1"/>
</dbReference>
<accession>A0A563ETK8</accession>
<dbReference type="GO" id="GO:0006935">
    <property type="term" value="P:chemotaxis"/>
    <property type="evidence" value="ECO:0007669"/>
    <property type="project" value="UniProtKB-UniRule"/>
</dbReference>
<dbReference type="Proteomes" id="UP000316639">
    <property type="component" value="Unassembled WGS sequence"/>
</dbReference>
<reference evidence="6 7" key="1">
    <citation type="submission" date="2019-07" db="EMBL/GenBank/DDBJ databases">
        <title>Lentzea xizangensis sp. nov., isolated from Qinghai-Tibetan Plateau Soils.</title>
        <authorList>
            <person name="Huang J."/>
        </authorList>
    </citation>
    <scope>NUCLEOTIDE SEQUENCE [LARGE SCALE GENOMIC DNA]</scope>
    <source>
        <strain evidence="6 7">FXJ1.1311</strain>
    </source>
</reference>
<dbReference type="RefSeq" id="WP_146353117.1">
    <property type="nucleotide sequence ID" value="NZ_VOBR01000010.1"/>
</dbReference>